<dbReference type="AlphaFoldDB" id="A0A562LG49"/>
<dbReference type="CDD" id="cd10917">
    <property type="entry name" value="CE4_NodB_like_6s_7s"/>
    <property type="match status" value="1"/>
</dbReference>
<evidence type="ECO:0000259" key="8">
    <source>
        <dbReference type="PROSITE" id="PS51677"/>
    </source>
</evidence>
<organism evidence="9 10">
    <name type="scientific">Bradyrhizobium daqingense</name>
    <dbReference type="NCBI Taxonomy" id="993502"/>
    <lineage>
        <taxon>Bacteria</taxon>
        <taxon>Pseudomonadati</taxon>
        <taxon>Pseudomonadota</taxon>
        <taxon>Alphaproteobacteria</taxon>
        <taxon>Hyphomicrobiales</taxon>
        <taxon>Nitrobacteraceae</taxon>
        <taxon>Bradyrhizobium</taxon>
    </lineage>
</organism>
<dbReference type="Proteomes" id="UP000317176">
    <property type="component" value="Unassembled WGS sequence"/>
</dbReference>
<dbReference type="EMBL" id="VLKL01000006">
    <property type="protein sequence ID" value="TWI06594.1"/>
    <property type="molecule type" value="Genomic_DNA"/>
</dbReference>
<feature type="region of interest" description="Disordered" evidence="7">
    <location>
        <begin position="85"/>
        <end position="104"/>
    </location>
</feature>
<comment type="similarity">
    <text evidence="2">Belongs to the polysaccharide deacetylase family.</text>
</comment>
<dbReference type="PROSITE" id="PS51677">
    <property type="entry name" value="NODB"/>
    <property type="match status" value="1"/>
</dbReference>
<dbReference type="GO" id="GO:0016020">
    <property type="term" value="C:membrane"/>
    <property type="evidence" value="ECO:0007669"/>
    <property type="project" value="TreeGrafter"/>
</dbReference>
<evidence type="ECO:0000256" key="3">
    <source>
        <dbReference type="ARBA" id="ARBA00020071"/>
    </source>
</evidence>
<sequence length="365" mass="39103">MVWAGRFVASEKPRRNNGINLEDNTMRVAAGLILAGAMSLAMTGAAWSQTAAKPAASTQAAPPATPATSAPAAAPAPAPAVAAAPAGFVNPPPPKQAPQPARAACNTPGALGVARTVEIDTTGGPGFGFEHFKELDFLRDKEVVLTFDDGPWPRNTPAVLKALADECTTGIFFIIGKHATYEPEILKQVYAAGHTVGAHTWSHANLNNKKFTEAQRKDEIEKGFAAVKWALGGVSPAPFFRFPALQHPPEMVTYLGNRNVGIFSCDIDSFDFKASKPEKIVETVMKKLDTRGKGIILMHDFQKHTAEALPELLKRLKAGGYKVVAMRAKFPASTLPEYEQELVKDLKLPTVSQRPVNSVVTTVSE</sequence>
<dbReference type="GO" id="GO:0005975">
    <property type="term" value="P:carbohydrate metabolic process"/>
    <property type="evidence" value="ECO:0007669"/>
    <property type="project" value="InterPro"/>
</dbReference>
<evidence type="ECO:0000256" key="4">
    <source>
        <dbReference type="ARBA" id="ARBA00022723"/>
    </source>
</evidence>
<accession>A0A562LG49</accession>
<dbReference type="GO" id="GO:0046872">
    <property type="term" value="F:metal ion binding"/>
    <property type="evidence" value="ECO:0007669"/>
    <property type="project" value="UniProtKB-KW"/>
</dbReference>
<dbReference type="InterPro" id="IPR002509">
    <property type="entry name" value="NODB_dom"/>
</dbReference>
<dbReference type="Gene3D" id="3.20.20.370">
    <property type="entry name" value="Glycoside hydrolase/deacetylase"/>
    <property type="match status" value="1"/>
</dbReference>
<reference evidence="9 10" key="1">
    <citation type="journal article" date="2015" name="Stand. Genomic Sci.">
        <title>Genomic Encyclopedia of Bacterial and Archaeal Type Strains, Phase III: the genomes of soil and plant-associated and newly described type strains.</title>
        <authorList>
            <person name="Whitman W.B."/>
            <person name="Woyke T."/>
            <person name="Klenk H.P."/>
            <person name="Zhou Y."/>
            <person name="Lilburn T.G."/>
            <person name="Beck B.J."/>
            <person name="De Vos P."/>
            <person name="Vandamme P."/>
            <person name="Eisen J.A."/>
            <person name="Garrity G."/>
            <person name="Hugenholtz P."/>
            <person name="Kyrpides N.C."/>
        </authorList>
    </citation>
    <scope>NUCLEOTIDE SEQUENCE [LARGE SCALE GENOMIC DNA]</scope>
    <source>
        <strain evidence="9 10">CGMCC 1.10947</strain>
    </source>
</reference>
<comment type="caution">
    <text evidence="9">The sequence shown here is derived from an EMBL/GenBank/DDBJ whole genome shotgun (WGS) entry which is preliminary data.</text>
</comment>
<dbReference type="SUPFAM" id="SSF88713">
    <property type="entry name" value="Glycoside hydrolase/deacetylase"/>
    <property type="match status" value="1"/>
</dbReference>
<proteinExistence type="inferred from homology"/>
<evidence type="ECO:0000256" key="2">
    <source>
        <dbReference type="ARBA" id="ARBA00010973"/>
    </source>
</evidence>
<name>A0A562LG49_9BRAD</name>
<keyword evidence="10" id="KW-1185">Reference proteome</keyword>
<keyword evidence="5" id="KW-0378">Hydrolase</keyword>
<evidence type="ECO:0000313" key="9">
    <source>
        <dbReference type="EMBL" id="TWI06594.1"/>
    </source>
</evidence>
<dbReference type="Pfam" id="PF01522">
    <property type="entry name" value="Polysacc_deac_1"/>
    <property type="match status" value="1"/>
</dbReference>
<evidence type="ECO:0000256" key="5">
    <source>
        <dbReference type="ARBA" id="ARBA00022801"/>
    </source>
</evidence>
<feature type="domain" description="NodB homology" evidence="8">
    <location>
        <begin position="141"/>
        <end position="324"/>
    </location>
</feature>
<gene>
    <name evidence="9" type="ORF">IQ17_02809</name>
</gene>
<dbReference type="PANTHER" id="PTHR10587:SF133">
    <property type="entry name" value="CHITIN DEACETYLASE 1-RELATED"/>
    <property type="match status" value="1"/>
</dbReference>
<protein>
    <recommendedName>
        <fullName evidence="3">Chitooligosaccharide deacetylase</fullName>
    </recommendedName>
    <alternativeName>
        <fullName evidence="6">Nodulation protein B</fullName>
    </alternativeName>
</protein>
<comment type="function">
    <text evidence="1">Is involved in generating a small heat-stable compound (Nod), an acylated oligomer of N-acetylglucosamine, that stimulates mitosis in various plant protoplasts.</text>
</comment>
<evidence type="ECO:0000256" key="1">
    <source>
        <dbReference type="ARBA" id="ARBA00003236"/>
    </source>
</evidence>
<keyword evidence="4" id="KW-0479">Metal-binding</keyword>
<dbReference type="PANTHER" id="PTHR10587">
    <property type="entry name" value="GLYCOSYL TRANSFERASE-RELATED"/>
    <property type="match status" value="1"/>
</dbReference>
<evidence type="ECO:0000256" key="7">
    <source>
        <dbReference type="SAM" id="MobiDB-lite"/>
    </source>
</evidence>
<dbReference type="GO" id="GO:0016810">
    <property type="term" value="F:hydrolase activity, acting on carbon-nitrogen (but not peptide) bonds"/>
    <property type="evidence" value="ECO:0007669"/>
    <property type="project" value="InterPro"/>
</dbReference>
<dbReference type="InterPro" id="IPR011330">
    <property type="entry name" value="Glyco_hydro/deAcase_b/a-brl"/>
</dbReference>
<evidence type="ECO:0000256" key="6">
    <source>
        <dbReference type="ARBA" id="ARBA00032976"/>
    </source>
</evidence>
<evidence type="ECO:0000313" key="10">
    <source>
        <dbReference type="Proteomes" id="UP000317176"/>
    </source>
</evidence>
<dbReference type="InterPro" id="IPR050248">
    <property type="entry name" value="Polysacc_deacetylase_ArnD"/>
</dbReference>